<dbReference type="RefSeq" id="WP_076110603.1">
    <property type="nucleotide sequence ID" value="NZ_MPTB01000012.1"/>
</dbReference>
<evidence type="ECO:0000313" key="1">
    <source>
        <dbReference type="EMBL" id="OMD48349.1"/>
    </source>
</evidence>
<organism evidence="1 2">
    <name type="scientific">Paenibacillus borealis</name>
    <dbReference type="NCBI Taxonomy" id="160799"/>
    <lineage>
        <taxon>Bacteria</taxon>
        <taxon>Bacillati</taxon>
        <taxon>Bacillota</taxon>
        <taxon>Bacilli</taxon>
        <taxon>Bacillales</taxon>
        <taxon>Paenibacillaceae</taxon>
        <taxon>Paenibacillus</taxon>
    </lineage>
</organism>
<sequence length="118" mass="13713">MALIAELVKELENDTIQNEDLIVCMKAYSYRVVVMAMFKAIERNYCNQRIVDRLAELSELLKHNKFLGPWQMGHVALATLALLDNENAKDKFYELFESLSENDKFLVDNFIKSESYKA</sequence>
<gene>
    <name evidence="1" type="ORF">BSK56_11235</name>
</gene>
<accession>A0ABX3HG48</accession>
<dbReference type="EMBL" id="MPTB01000012">
    <property type="protein sequence ID" value="OMD48349.1"/>
    <property type="molecule type" value="Genomic_DNA"/>
</dbReference>
<evidence type="ECO:0000313" key="2">
    <source>
        <dbReference type="Proteomes" id="UP000187412"/>
    </source>
</evidence>
<proteinExistence type="predicted"/>
<protein>
    <submittedName>
        <fullName evidence="1">Uncharacterized protein</fullName>
    </submittedName>
</protein>
<dbReference type="Proteomes" id="UP000187412">
    <property type="component" value="Unassembled WGS sequence"/>
</dbReference>
<reference evidence="1 2" key="1">
    <citation type="submission" date="2016-10" db="EMBL/GenBank/DDBJ databases">
        <title>Paenibacillus species isolates.</title>
        <authorList>
            <person name="Beno S.M."/>
        </authorList>
    </citation>
    <scope>NUCLEOTIDE SEQUENCE [LARGE SCALE GENOMIC DNA]</scope>
    <source>
        <strain evidence="1 2">FSL H7-0744</strain>
    </source>
</reference>
<keyword evidence="2" id="KW-1185">Reference proteome</keyword>
<name>A0ABX3HG48_PAEBO</name>
<comment type="caution">
    <text evidence="1">The sequence shown here is derived from an EMBL/GenBank/DDBJ whole genome shotgun (WGS) entry which is preliminary data.</text>
</comment>